<evidence type="ECO:0000256" key="1">
    <source>
        <dbReference type="ARBA" id="ARBA00004123"/>
    </source>
</evidence>
<feature type="non-terminal residue" evidence="7">
    <location>
        <position position="1"/>
    </location>
</feature>
<accession>A0A9Q0J4P3</accession>
<proteinExistence type="predicted"/>
<keyword evidence="3" id="KW-0238">DNA-binding</keyword>
<evidence type="ECO:0008006" key="9">
    <source>
        <dbReference type="Google" id="ProtNLM"/>
    </source>
</evidence>
<comment type="subcellular location">
    <subcellularLocation>
        <location evidence="1">Nucleus</location>
    </subcellularLocation>
</comment>
<evidence type="ECO:0000256" key="5">
    <source>
        <dbReference type="ARBA" id="ARBA00023242"/>
    </source>
</evidence>
<reference evidence="7" key="1">
    <citation type="submission" date="2022-02" db="EMBL/GenBank/DDBJ databases">
        <authorList>
            <person name="Henning P.M."/>
            <person name="McCubbin A.G."/>
            <person name="Shore J.S."/>
        </authorList>
    </citation>
    <scope>NUCLEOTIDE SEQUENCE</scope>
    <source>
        <strain evidence="7">F60SS</strain>
        <tissue evidence="7">Leaves</tissue>
    </source>
</reference>
<feature type="region of interest" description="Disordered" evidence="6">
    <location>
        <begin position="1"/>
        <end position="61"/>
    </location>
</feature>
<dbReference type="CDD" id="cd10017">
    <property type="entry name" value="B3_DNA"/>
    <property type="match status" value="2"/>
</dbReference>
<comment type="caution">
    <text evidence="7">The sequence shown here is derived from an EMBL/GenBank/DDBJ whole genome shotgun (WGS) entry which is preliminary data.</text>
</comment>
<dbReference type="SUPFAM" id="SSF101936">
    <property type="entry name" value="DNA-binding pseudobarrel domain"/>
    <property type="match status" value="2"/>
</dbReference>
<dbReference type="AlphaFoldDB" id="A0A9Q0J4P3"/>
<evidence type="ECO:0000256" key="3">
    <source>
        <dbReference type="ARBA" id="ARBA00023125"/>
    </source>
</evidence>
<protein>
    <recommendedName>
        <fullName evidence="9">TF-B3 domain-containing protein</fullName>
    </recommendedName>
</protein>
<dbReference type="GO" id="GO:0003677">
    <property type="term" value="F:DNA binding"/>
    <property type="evidence" value="ECO:0007669"/>
    <property type="project" value="UniProtKB-KW"/>
</dbReference>
<reference evidence="7" key="2">
    <citation type="journal article" date="2023" name="Plants (Basel)">
        <title>Annotation of the Turnera subulata (Passifloraceae) Draft Genome Reveals the S-Locus Evolved after the Divergence of Turneroideae from Passifloroideae in a Stepwise Manner.</title>
        <authorList>
            <person name="Henning P.M."/>
            <person name="Roalson E.H."/>
            <person name="Mir W."/>
            <person name="McCubbin A.G."/>
            <person name="Shore J.S."/>
        </authorList>
    </citation>
    <scope>NUCLEOTIDE SEQUENCE</scope>
    <source>
        <strain evidence="7">F60SS</strain>
    </source>
</reference>
<gene>
    <name evidence="7" type="ORF">Tsubulata_036305</name>
</gene>
<evidence type="ECO:0000256" key="4">
    <source>
        <dbReference type="ARBA" id="ARBA00023163"/>
    </source>
</evidence>
<dbReference type="GO" id="GO:0005634">
    <property type="term" value="C:nucleus"/>
    <property type="evidence" value="ECO:0007669"/>
    <property type="project" value="UniProtKB-SubCell"/>
</dbReference>
<evidence type="ECO:0000256" key="2">
    <source>
        <dbReference type="ARBA" id="ARBA00023015"/>
    </source>
</evidence>
<dbReference type="OrthoDB" id="1915967at2759"/>
<keyword evidence="2" id="KW-0805">Transcription regulation</keyword>
<keyword evidence="4" id="KW-0804">Transcription</keyword>
<dbReference type="PANTHER" id="PTHR34269">
    <property type="entry name" value="TRANSCRIPTION FACTOR B3-DOMAIN FAMILY-RELATED"/>
    <property type="match status" value="1"/>
</dbReference>
<name>A0A9Q0J4P3_9ROSI</name>
<dbReference type="PANTHER" id="PTHR34269:SF11">
    <property type="entry name" value="B3 DOMAIN PROTEIN"/>
    <property type="match status" value="1"/>
</dbReference>
<dbReference type="Gene3D" id="2.40.330.10">
    <property type="entry name" value="DNA-binding pseudobarrel domain"/>
    <property type="match status" value="2"/>
</dbReference>
<dbReference type="InterPro" id="IPR003340">
    <property type="entry name" value="B3_DNA-bd"/>
</dbReference>
<dbReference type="Proteomes" id="UP001141552">
    <property type="component" value="Unassembled WGS sequence"/>
</dbReference>
<dbReference type="InterPro" id="IPR051442">
    <property type="entry name" value="B3_domain"/>
</dbReference>
<sequence length="364" mass="42651">MTNEELNKAPVAAPRRKTPMHLEGNKPSEDVPLTKSSSRLVKFGRKKKATPAESSSQLDEFRRKKKATRATIVPYNYLEEGLDENRRMLVSTELKLYEDPWKIRKKLKESDVGNLCRLLVASDLIKNHILPFMSPGDVKEVESPNGARVFVWDLDTWTEHTLVFKQWKTTKCYVFIDGWSQDFVGRRDLRKDDEIGLSWDPYYSRLHFAVLERAKKKATRATIVPYNYLEEGLDENRRMLVSTELKLYEDPWKIRKKLKESDVGNLCRLLVASDLIKNHILPFMSPGDVKEVESPNGARVFVWDLDTWTEHTLVFKQWKTTKCYVFIDGWSQDFVGRRDLRKDDEIGLSWDPYYSRLHFAVLER</sequence>
<evidence type="ECO:0000313" key="8">
    <source>
        <dbReference type="Proteomes" id="UP001141552"/>
    </source>
</evidence>
<dbReference type="InterPro" id="IPR015300">
    <property type="entry name" value="DNA-bd_pseudobarrel_sf"/>
</dbReference>
<organism evidence="7 8">
    <name type="scientific">Turnera subulata</name>
    <dbReference type="NCBI Taxonomy" id="218843"/>
    <lineage>
        <taxon>Eukaryota</taxon>
        <taxon>Viridiplantae</taxon>
        <taxon>Streptophyta</taxon>
        <taxon>Embryophyta</taxon>
        <taxon>Tracheophyta</taxon>
        <taxon>Spermatophyta</taxon>
        <taxon>Magnoliopsida</taxon>
        <taxon>eudicotyledons</taxon>
        <taxon>Gunneridae</taxon>
        <taxon>Pentapetalae</taxon>
        <taxon>rosids</taxon>
        <taxon>fabids</taxon>
        <taxon>Malpighiales</taxon>
        <taxon>Passifloraceae</taxon>
        <taxon>Turnera</taxon>
    </lineage>
</organism>
<evidence type="ECO:0000313" key="7">
    <source>
        <dbReference type="EMBL" id="KAJ4828238.1"/>
    </source>
</evidence>
<evidence type="ECO:0000256" key="6">
    <source>
        <dbReference type="SAM" id="MobiDB-lite"/>
    </source>
</evidence>
<keyword evidence="5" id="KW-0539">Nucleus</keyword>
<keyword evidence="8" id="KW-1185">Reference proteome</keyword>
<dbReference type="EMBL" id="JAKUCV010006223">
    <property type="protein sequence ID" value="KAJ4828238.1"/>
    <property type="molecule type" value="Genomic_DNA"/>
</dbReference>